<keyword evidence="1" id="KW-0808">Transferase</keyword>
<dbReference type="OrthoDB" id="242257at2759"/>
<dbReference type="InterPro" id="IPR000756">
    <property type="entry name" value="Diacylglycerol_kin_accessory"/>
</dbReference>
<sequence length="190" mass="20700">MTTVSGTSEVFILCNGLIIGFTASGRRESSAWTGKCWRVGPESDDKQRENREARGIAVYLGPPSDGRLSLPEVELDGRVVDLPEIEGLVVLNISSWGGGCRPWFMGKEDTFLPARYDDGLLEVMALYSSFHIAQLQVGLASPIRLGQASRVKIKLMGGNAPMQVDGEPWEQHPGEITITHRGQAAMMALD</sequence>
<dbReference type="EMBL" id="PZQS01000001">
    <property type="protein sequence ID" value="PVD39605.1"/>
    <property type="molecule type" value="Genomic_DNA"/>
</dbReference>
<reference evidence="6 7" key="1">
    <citation type="submission" date="2018-04" db="EMBL/GenBank/DDBJ databases">
        <title>The genome of golden apple snail Pomacea canaliculata provides insight into stress tolerance and invasive adaptation.</title>
        <authorList>
            <person name="Liu C."/>
            <person name="Liu B."/>
            <person name="Ren Y."/>
            <person name="Zhang Y."/>
            <person name="Wang H."/>
            <person name="Li S."/>
            <person name="Jiang F."/>
            <person name="Yin L."/>
            <person name="Zhang G."/>
            <person name="Qian W."/>
            <person name="Fan W."/>
        </authorList>
    </citation>
    <scope>NUCLEOTIDE SEQUENCE [LARGE SCALE GENOMIC DNA]</scope>
    <source>
        <strain evidence="6">SZHN2017</strain>
        <tissue evidence="6">Muscle</tissue>
    </source>
</reference>
<proteinExistence type="predicted"/>
<keyword evidence="4" id="KW-0067">ATP-binding</keyword>
<protein>
    <recommendedName>
        <fullName evidence="5">Diacylglycerol kinase accessory domain-containing protein</fullName>
    </recommendedName>
</protein>
<name>A0A2T7Q1P9_POMCA</name>
<evidence type="ECO:0000259" key="5">
    <source>
        <dbReference type="SMART" id="SM00045"/>
    </source>
</evidence>
<dbReference type="AlphaFoldDB" id="A0A2T7Q1P9"/>
<evidence type="ECO:0000256" key="1">
    <source>
        <dbReference type="ARBA" id="ARBA00022679"/>
    </source>
</evidence>
<dbReference type="SUPFAM" id="SSF111331">
    <property type="entry name" value="NAD kinase/diacylglycerol kinase-like"/>
    <property type="match status" value="1"/>
</dbReference>
<dbReference type="Pfam" id="PF00609">
    <property type="entry name" value="DAGK_acc"/>
    <property type="match status" value="1"/>
</dbReference>
<dbReference type="InterPro" id="IPR016064">
    <property type="entry name" value="NAD/diacylglycerol_kinase_sf"/>
</dbReference>
<dbReference type="GO" id="GO:0016020">
    <property type="term" value="C:membrane"/>
    <property type="evidence" value="ECO:0007669"/>
    <property type="project" value="TreeGrafter"/>
</dbReference>
<dbReference type="SMART" id="SM00045">
    <property type="entry name" value="DAGKa"/>
    <property type="match status" value="1"/>
</dbReference>
<keyword evidence="2" id="KW-0547">Nucleotide-binding</keyword>
<dbReference type="GO" id="GO:0005524">
    <property type="term" value="F:ATP binding"/>
    <property type="evidence" value="ECO:0007669"/>
    <property type="project" value="UniProtKB-KW"/>
</dbReference>
<organism evidence="6 7">
    <name type="scientific">Pomacea canaliculata</name>
    <name type="common">Golden apple snail</name>
    <dbReference type="NCBI Taxonomy" id="400727"/>
    <lineage>
        <taxon>Eukaryota</taxon>
        <taxon>Metazoa</taxon>
        <taxon>Spiralia</taxon>
        <taxon>Lophotrochozoa</taxon>
        <taxon>Mollusca</taxon>
        <taxon>Gastropoda</taxon>
        <taxon>Caenogastropoda</taxon>
        <taxon>Architaenioglossa</taxon>
        <taxon>Ampullarioidea</taxon>
        <taxon>Ampullariidae</taxon>
        <taxon>Pomacea</taxon>
    </lineage>
</organism>
<dbReference type="STRING" id="400727.A0A2T7Q1P9"/>
<accession>A0A2T7Q1P9</accession>
<dbReference type="Proteomes" id="UP000245119">
    <property type="component" value="Linkage Group LG1"/>
</dbReference>
<comment type="caution">
    <text evidence="6">The sequence shown here is derived from an EMBL/GenBank/DDBJ whole genome shotgun (WGS) entry which is preliminary data.</text>
</comment>
<dbReference type="GO" id="GO:0004143">
    <property type="term" value="F:ATP-dependent diacylglycerol kinase activity"/>
    <property type="evidence" value="ECO:0007669"/>
    <property type="project" value="InterPro"/>
</dbReference>
<keyword evidence="3" id="KW-0418">Kinase</keyword>
<evidence type="ECO:0000313" key="6">
    <source>
        <dbReference type="EMBL" id="PVD39605.1"/>
    </source>
</evidence>
<dbReference type="GO" id="GO:0007200">
    <property type="term" value="P:phospholipase C-activating G protein-coupled receptor signaling pathway"/>
    <property type="evidence" value="ECO:0007669"/>
    <property type="project" value="InterPro"/>
</dbReference>
<dbReference type="PANTHER" id="PTHR11255">
    <property type="entry name" value="DIACYLGLYCEROL KINASE"/>
    <property type="match status" value="1"/>
</dbReference>
<dbReference type="PANTHER" id="PTHR11255:SF118">
    <property type="entry name" value="DIACYLGLYCEROL KINASE EPSILON"/>
    <property type="match status" value="1"/>
</dbReference>
<evidence type="ECO:0000313" key="7">
    <source>
        <dbReference type="Proteomes" id="UP000245119"/>
    </source>
</evidence>
<dbReference type="Gene3D" id="2.60.200.40">
    <property type="match status" value="1"/>
</dbReference>
<keyword evidence="7" id="KW-1185">Reference proteome</keyword>
<evidence type="ECO:0000256" key="4">
    <source>
        <dbReference type="ARBA" id="ARBA00022840"/>
    </source>
</evidence>
<evidence type="ECO:0000256" key="2">
    <source>
        <dbReference type="ARBA" id="ARBA00022741"/>
    </source>
</evidence>
<dbReference type="InterPro" id="IPR037607">
    <property type="entry name" value="DGK"/>
</dbReference>
<evidence type="ECO:0000256" key="3">
    <source>
        <dbReference type="ARBA" id="ARBA00022777"/>
    </source>
</evidence>
<gene>
    <name evidence="6" type="ORF">C0Q70_02240</name>
</gene>
<feature type="domain" description="Diacylglycerol kinase accessory" evidence="5">
    <location>
        <begin position="49"/>
        <end position="168"/>
    </location>
</feature>